<dbReference type="GO" id="GO:0035539">
    <property type="term" value="F:8-oxo-7,8-dihydrodeoxyguanosine triphosphate pyrophosphatase activity"/>
    <property type="evidence" value="ECO:0007669"/>
    <property type="project" value="UniProtKB-EC"/>
</dbReference>
<dbReference type="Gene3D" id="3.90.79.10">
    <property type="entry name" value="Nucleoside Triphosphate Pyrophosphohydrolase"/>
    <property type="match status" value="1"/>
</dbReference>
<accession>A0A644YF27</accession>
<comment type="caution">
    <text evidence="3">The sequence shown here is derived from an EMBL/GenBank/DDBJ whole genome shotgun (WGS) entry which is preliminary data.</text>
</comment>
<name>A0A644YF27_9ZZZZ</name>
<dbReference type="Pfam" id="PF00300">
    <property type="entry name" value="His_Phos_1"/>
    <property type="match status" value="1"/>
</dbReference>
<reference evidence="3" key="1">
    <citation type="submission" date="2019-08" db="EMBL/GenBank/DDBJ databases">
        <authorList>
            <person name="Kucharzyk K."/>
            <person name="Murdoch R.W."/>
            <person name="Higgins S."/>
            <person name="Loffler F."/>
        </authorList>
    </citation>
    <scope>NUCLEOTIDE SEQUENCE</scope>
</reference>
<dbReference type="PROSITE" id="PS51462">
    <property type="entry name" value="NUDIX"/>
    <property type="match status" value="1"/>
</dbReference>
<proteinExistence type="predicted"/>
<sequence length="292" mass="32545">MTRIINASGAVVLRGHADHREVLVVHRPAYGDWSLPKGKMLPDEYLAVTAVREVGEETGHQIRLLRPLSTASYPVNSHIKVIQWWLGELATDEVGTRDNEADKVEWWPTSKAARDLSYDDDVQTLVKALREPVTKPLFIVRHAKAMNRKQWQGRDADRRLTERGRRQAIALAGLFDAFGVGELASSSSTRCMKTLTPYASQSGLEIRAFDALSEESAEANPKGVRKAMAELAELARSAERPMAICGHRPVLPAMFNFFGMDTDHPLRPGEVAILYPDQVNHSAQTLYIAPRL</sequence>
<dbReference type="InterPro" id="IPR013078">
    <property type="entry name" value="His_Pase_superF_clade-1"/>
</dbReference>
<dbReference type="CDD" id="cd03673">
    <property type="entry name" value="NUDIX_Ap6A_hydrolase"/>
    <property type="match status" value="1"/>
</dbReference>
<evidence type="ECO:0000256" key="1">
    <source>
        <dbReference type="ARBA" id="ARBA00022801"/>
    </source>
</evidence>
<dbReference type="Pfam" id="PF00293">
    <property type="entry name" value="NUDIX"/>
    <property type="match status" value="1"/>
</dbReference>
<dbReference type="InterPro" id="IPR051325">
    <property type="entry name" value="Nudix_hydrolase_domain"/>
</dbReference>
<dbReference type="PANTHER" id="PTHR21340">
    <property type="entry name" value="DIADENOSINE 5,5-P1,P4-TETRAPHOSPHATE PYROPHOSPHOHYDROLASE MUTT"/>
    <property type="match status" value="1"/>
</dbReference>
<dbReference type="GO" id="GO:0004081">
    <property type="term" value="F:bis(5'-nucleosyl)-tetraphosphatase (asymmetrical) activity"/>
    <property type="evidence" value="ECO:0007669"/>
    <property type="project" value="TreeGrafter"/>
</dbReference>
<dbReference type="SUPFAM" id="SSF55811">
    <property type="entry name" value="Nudix"/>
    <property type="match status" value="1"/>
</dbReference>
<gene>
    <name evidence="3" type="primary">mutT1</name>
    <name evidence="3" type="ORF">SDC9_73342</name>
</gene>
<evidence type="ECO:0000313" key="3">
    <source>
        <dbReference type="EMBL" id="MPM26837.1"/>
    </source>
</evidence>
<organism evidence="3">
    <name type="scientific">bioreactor metagenome</name>
    <dbReference type="NCBI Taxonomy" id="1076179"/>
    <lineage>
        <taxon>unclassified sequences</taxon>
        <taxon>metagenomes</taxon>
        <taxon>ecological metagenomes</taxon>
    </lineage>
</organism>
<dbReference type="SUPFAM" id="SSF53254">
    <property type="entry name" value="Phosphoglycerate mutase-like"/>
    <property type="match status" value="1"/>
</dbReference>
<dbReference type="GO" id="GO:0006167">
    <property type="term" value="P:AMP biosynthetic process"/>
    <property type="evidence" value="ECO:0007669"/>
    <property type="project" value="TreeGrafter"/>
</dbReference>
<dbReference type="InterPro" id="IPR029033">
    <property type="entry name" value="His_PPase_superfam"/>
</dbReference>
<dbReference type="InterPro" id="IPR020084">
    <property type="entry name" value="NUDIX_hydrolase_CS"/>
</dbReference>
<protein>
    <submittedName>
        <fullName evidence="3">Putative 8-oxo-dGTP diphosphatase 1</fullName>
        <ecNumber evidence="3">3.6.1.55</ecNumber>
    </submittedName>
</protein>
<keyword evidence="1 3" id="KW-0378">Hydrolase</keyword>
<dbReference type="CDD" id="cd07067">
    <property type="entry name" value="HP_PGM_like"/>
    <property type="match status" value="1"/>
</dbReference>
<evidence type="ECO:0000259" key="2">
    <source>
        <dbReference type="PROSITE" id="PS51462"/>
    </source>
</evidence>
<dbReference type="PROSITE" id="PS00893">
    <property type="entry name" value="NUDIX_BOX"/>
    <property type="match status" value="1"/>
</dbReference>
<dbReference type="AlphaFoldDB" id="A0A644YF27"/>
<dbReference type="PANTHER" id="PTHR21340:SF0">
    <property type="entry name" value="BIS(5'-NUCLEOSYL)-TETRAPHOSPHATASE [ASYMMETRICAL]"/>
    <property type="match status" value="1"/>
</dbReference>
<dbReference type="EMBL" id="VSSQ01004839">
    <property type="protein sequence ID" value="MPM26837.1"/>
    <property type="molecule type" value="Genomic_DNA"/>
</dbReference>
<dbReference type="InterPro" id="IPR000086">
    <property type="entry name" value="NUDIX_hydrolase_dom"/>
</dbReference>
<feature type="domain" description="Nudix hydrolase" evidence="2">
    <location>
        <begin position="3"/>
        <end position="129"/>
    </location>
</feature>
<dbReference type="Gene3D" id="3.40.50.1240">
    <property type="entry name" value="Phosphoglycerate mutase-like"/>
    <property type="match status" value="1"/>
</dbReference>
<dbReference type="SMART" id="SM00855">
    <property type="entry name" value="PGAM"/>
    <property type="match status" value="1"/>
</dbReference>
<dbReference type="InterPro" id="IPR015797">
    <property type="entry name" value="NUDIX_hydrolase-like_dom_sf"/>
</dbReference>
<dbReference type="GO" id="GO:0006754">
    <property type="term" value="P:ATP biosynthetic process"/>
    <property type="evidence" value="ECO:0007669"/>
    <property type="project" value="TreeGrafter"/>
</dbReference>
<dbReference type="EC" id="3.6.1.55" evidence="3"/>